<sequence length="184" mass="19287">MRTLFVVVLLTSVLTACGTVTPPGTPSGTPSGSPPAPAPGSAAQGSSKAPEKLRFTAKTLDDQEFSGASMAGKAGVLWFWAPWCPRCQGEAPHLGALAKQNAGKITFVGVGAQDQLPAMKKFVAENEVSGFQHLADLDAAVWTRFGITQQPAYAFIYPNGSIEIVKQQLTEQGLNEKVSQLTAG</sequence>
<keyword evidence="5" id="KW-1185">Reference proteome</keyword>
<dbReference type="PANTHER" id="PTHR42852">
    <property type="entry name" value="THIOL:DISULFIDE INTERCHANGE PROTEIN DSBE"/>
    <property type="match status" value="1"/>
</dbReference>
<feature type="domain" description="Thioredoxin" evidence="3">
    <location>
        <begin position="29"/>
        <end position="183"/>
    </location>
</feature>
<dbReference type="PROSITE" id="PS51352">
    <property type="entry name" value="THIOREDOXIN_2"/>
    <property type="match status" value="1"/>
</dbReference>
<evidence type="ECO:0000256" key="1">
    <source>
        <dbReference type="SAM" id="MobiDB-lite"/>
    </source>
</evidence>
<dbReference type="RefSeq" id="WP_209643414.1">
    <property type="nucleotide sequence ID" value="NZ_JAGINW010000001.1"/>
</dbReference>
<feature type="compositionally biased region" description="Low complexity" evidence="1">
    <location>
        <begin position="20"/>
        <end position="31"/>
    </location>
</feature>
<organism evidence="4 5">
    <name type="scientific">Kibdelosporangium banguiense</name>
    <dbReference type="NCBI Taxonomy" id="1365924"/>
    <lineage>
        <taxon>Bacteria</taxon>
        <taxon>Bacillati</taxon>
        <taxon>Actinomycetota</taxon>
        <taxon>Actinomycetes</taxon>
        <taxon>Pseudonocardiales</taxon>
        <taxon>Pseudonocardiaceae</taxon>
        <taxon>Kibdelosporangium</taxon>
    </lineage>
</organism>
<dbReference type="InterPro" id="IPR013766">
    <property type="entry name" value="Thioredoxin_domain"/>
</dbReference>
<reference evidence="4 5" key="1">
    <citation type="submission" date="2021-03" db="EMBL/GenBank/DDBJ databases">
        <title>Sequencing the genomes of 1000 actinobacteria strains.</title>
        <authorList>
            <person name="Klenk H.-P."/>
        </authorList>
    </citation>
    <scope>NUCLEOTIDE SEQUENCE [LARGE SCALE GENOMIC DNA]</scope>
    <source>
        <strain evidence="4 5">DSM 46670</strain>
    </source>
</reference>
<dbReference type="GO" id="GO:0016853">
    <property type="term" value="F:isomerase activity"/>
    <property type="evidence" value="ECO:0007669"/>
    <property type="project" value="UniProtKB-KW"/>
</dbReference>
<evidence type="ECO:0000313" key="5">
    <source>
        <dbReference type="Proteomes" id="UP001519332"/>
    </source>
</evidence>
<gene>
    <name evidence="4" type="ORF">JOF56_006725</name>
</gene>
<evidence type="ECO:0000259" key="3">
    <source>
        <dbReference type="PROSITE" id="PS51352"/>
    </source>
</evidence>
<feature type="signal peptide" evidence="2">
    <location>
        <begin position="1"/>
        <end position="18"/>
    </location>
</feature>
<evidence type="ECO:0000256" key="2">
    <source>
        <dbReference type="SAM" id="SignalP"/>
    </source>
</evidence>
<dbReference type="EMBL" id="JAGINW010000001">
    <property type="protein sequence ID" value="MBP2326340.1"/>
    <property type="molecule type" value="Genomic_DNA"/>
</dbReference>
<name>A0ABS4TPL4_9PSEU</name>
<proteinExistence type="predicted"/>
<dbReference type="InterPro" id="IPR036249">
    <property type="entry name" value="Thioredoxin-like_sf"/>
</dbReference>
<keyword evidence="4" id="KW-0413">Isomerase</keyword>
<feature type="compositionally biased region" description="Low complexity" evidence="1">
    <location>
        <begin position="39"/>
        <end position="48"/>
    </location>
</feature>
<dbReference type="InterPro" id="IPR000866">
    <property type="entry name" value="AhpC/TSA"/>
</dbReference>
<keyword evidence="2" id="KW-0732">Signal</keyword>
<feature type="region of interest" description="Disordered" evidence="1">
    <location>
        <begin position="20"/>
        <end position="51"/>
    </location>
</feature>
<protein>
    <submittedName>
        <fullName evidence="4">Thiol-disulfide isomerase/thioredoxin</fullName>
    </submittedName>
</protein>
<dbReference type="Pfam" id="PF00578">
    <property type="entry name" value="AhpC-TSA"/>
    <property type="match status" value="1"/>
</dbReference>
<comment type="caution">
    <text evidence="4">The sequence shown here is derived from an EMBL/GenBank/DDBJ whole genome shotgun (WGS) entry which is preliminary data.</text>
</comment>
<dbReference type="Gene3D" id="3.40.30.10">
    <property type="entry name" value="Glutaredoxin"/>
    <property type="match status" value="1"/>
</dbReference>
<dbReference type="SUPFAM" id="SSF52833">
    <property type="entry name" value="Thioredoxin-like"/>
    <property type="match status" value="1"/>
</dbReference>
<dbReference type="PANTHER" id="PTHR42852:SF17">
    <property type="entry name" value="THIOREDOXIN-LIKE PROTEIN HI_1115"/>
    <property type="match status" value="1"/>
</dbReference>
<dbReference type="PROSITE" id="PS51257">
    <property type="entry name" value="PROKAR_LIPOPROTEIN"/>
    <property type="match status" value="1"/>
</dbReference>
<evidence type="ECO:0000313" key="4">
    <source>
        <dbReference type="EMBL" id="MBP2326340.1"/>
    </source>
</evidence>
<feature type="chain" id="PRO_5046624445" evidence="2">
    <location>
        <begin position="19"/>
        <end position="184"/>
    </location>
</feature>
<accession>A0ABS4TPL4</accession>
<dbReference type="Proteomes" id="UP001519332">
    <property type="component" value="Unassembled WGS sequence"/>
</dbReference>
<dbReference type="InterPro" id="IPR050553">
    <property type="entry name" value="Thioredoxin_ResA/DsbE_sf"/>
</dbReference>